<dbReference type="PANTHER" id="PTHR47372:SF11">
    <property type="entry name" value="RE19971P"/>
    <property type="match status" value="1"/>
</dbReference>
<keyword evidence="3" id="KW-1185">Reference proteome</keyword>
<proteinExistence type="predicted"/>
<comment type="caution">
    <text evidence="2">The sequence shown here is derived from an EMBL/GenBank/DDBJ whole genome shotgun (WGS) entry which is preliminary data.</text>
</comment>
<dbReference type="Gene3D" id="1.20.120.20">
    <property type="entry name" value="Apolipoprotein"/>
    <property type="match status" value="1"/>
</dbReference>
<feature type="region of interest" description="Disordered" evidence="1">
    <location>
        <begin position="1"/>
        <end position="96"/>
    </location>
</feature>
<sequence>MASHQSQRFKAGETKGHTQEKTEHAMGTVKDKATEAKDRASGTAQDSTAQKTSESAQAAKERAGEAKDNTGSFLQEKNGAAKEKASDAARYTKETAQAGAQKMGGILSSAAEQVTGAAKGAVDAVKHTFGMVGTGDDPTHDTD</sequence>
<reference evidence="2" key="1">
    <citation type="submission" date="2022-03" db="EMBL/GenBank/DDBJ databases">
        <title>A functionally conserved STORR gene fusion in Papaver species that diverged 16.8 million years ago.</title>
        <authorList>
            <person name="Catania T."/>
        </authorList>
    </citation>
    <scope>NUCLEOTIDE SEQUENCE</scope>
    <source>
        <strain evidence="2">S-191538</strain>
    </source>
</reference>
<dbReference type="GO" id="GO:0005634">
    <property type="term" value="C:nucleus"/>
    <property type="evidence" value="ECO:0007669"/>
    <property type="project" value="TreeGrafter"/>
</dbReference>
<organism evidence="2 3">
    <name type="scientific">Papaver nudicaule</name>
    <name type="common">Iceland poppy</name>
    <dbReference type="NCBI Taxonomy" id="74823"/>
    <lineage>
        <taxon>Eukaryota</taxon>
        <taxon>Viridiplantae</taxon>
        <taxon>Streptophyta</taxon>
        <taxon>Embryophyta</taxon>
        <taxon>Tracheophyta</taxon>
        <taxon>Spermatophyta</taxon>
        <taxon>Magnoliopsida</taxon>
        <taxon>Ranunculales</taxon>
        <taxon>Papaveraceae</taxon>
        <taxon>Papaveroideae</taxon>
        <taxon>Papaver</taxon>
    </lineage>
</organism>
<gene>
    <name evidence="2" type="ORF">MKW94_025289</name>
</gene>
<dbReference type="Proteomes" id="UP001177140">
    <property type="component" value="Unassembled WGS sequence"/>
</dbReference>
<feature type="compositionally biased region" description="Basic and acidic residues" evidence="1">
    <location>
        <begin position="10"/>
        <end position="40"/>
    </location>
</feature>
<protein>
    <submittedName>
        <fullName evidence="2">Uncharacterized protein</fullName>
    </submittedName>
</protein>
<feature type="compositionally biased region" description="Polar residues" evidence="1">
    <location>
        <begin position="42"/>
        <end position="56"/>
    </location>
</feature>
<dbReference type="PANTHER" id="PTHR47372">
    <property type="entry name" value="DAUER UP-REGULATED-RELATED"/>
    <property type="match status" value="1"/>
</dbReference>
<dbReference type="AlphaFoldDB" id="A0AA41W3J0"/>
<accession>A0AA41W3J0</accession>
<feature type="compositionally biased region" description="Basic and acidic residues" evidence="1">
    <location>
        <begin position="59"/>
        <end position="68"/>
    </location>
</feature>
<evidence type="ECO:0000256" key="1">
    <source>
        <dbReference type="SAM" id="MobiDB-lite"/>
    </source>
</evidence>
<feature type="compositionally biased region" description="Basic and acidic residues" evidence="1">
    <location>
        <begin position="79"/>
        <end position="93"/>
    </location>
</feature>
<evidence type="ECO:0000313" key="2">
    <source>
        <dbReference type="EMBL" id="MCL7052300.1"/>
    </source>
</evidence>
<name>A0AA41W3J0_PAPNU</name>
<evidence type="ECO:0000313" key="3">
    <source>
        <dbReference type="Proteomes" id="UP001177140"/>
    </source>
</evidence>
<dbReference type="EMBL" id="JAJJMA010348324">
    <property type="protein sequence ID" value="MCL7052300.1"/>
    <property type="molecule type" value="Genomic_DNA"/>
</dbReference>